<dbReference type="EMBL" id="NRGR01000020">
    <property type="protein sequence ID" value="PCC38827.1"/>
    <property type="molecule type" value="Genomic_DNA"/>
</dbReference>
<dbReference type="Pfam" id="PF01636">
    <property type="entry name" value="APH"/>
    <property type="match status" value="1"/>
</dbReference>
<dbReference type="SUPFAM" id="SSF56112">
    <property type="entry name" value="Protein kinase-like (PK-like)"/>
    <property type="match status" value="1"/>
</dbReference>
<dbReference type="Gene3D" id="3.90.1200.10">
    <property type="match status" value="1"/>
</dbReference>
<evidence type="ECO:0000313" key="2">
    <source>
        <dbReference type="EMBL" id="PCC38827.1"/>
    </source>
</evidence>
<dbReference type="Gene3D" id="3.30.200.20">
    <property type="entry name" value="Phosphorylase Kinase, domain 1"/>
    <property type="match status" value="1"/>
</dbReference>
<sequence>MSRTSTKLVQVETMMAKAAEGFGLGRVETMIRVEGGLSNDMWRVATESGEYAVKVMRAHADAADFRGNVEAAFKIEKNAFRAGIACPEPRPTPEGHALLRVDDSWLRVHRWCEGSSPSPGDHLEDAGVLLAKIHRAGEKSARALDDQTREARTWDALAELPGLPGPLSDQLRSAAPELARLCAATAASSRLVTEYADSHGDLDPKNTLFASGRLLAVDWDAAGLRSIVQEAVCLALDWAEDVEGFRRVLTAYADSSGTALPTEAWAFGGWVAALSGWLTYNVEQRADTDLGLREASETCARLLSLHRALDEHVSALSNL</sequence>
<gene>
    <name evidence="2" type="ORF">CIK66_12975</name>
</gene>
<evidence type="ECO:0000313" key="3">
    <source>
        <dbReference type="Proteomes" id="UP000218598"/>
    </source>
</evidence>
<dbReference type="InterPro" id="IPR002575">
    <property type="entry name" value="Aminoglycoside_PTrfase"/>
</dbReference>
<name>A0A2A3YHR9_9MICO</name>
<comment type="caution">
    <text evidence="2">The sequence shown here is derived from an EMBL/GenBank/DDBJ whole genome shotgun (WGS) entry which is preliminary data.</text>
</comment>
<reference evidence="2 3" key="1">
    <citation type="journal article" date="2017" name="Elife">
        <title>Extensive horizontal gene transfer in cheese-associated bacteria.</title>
        <authorList>
            <person name="Bonham K.S."/>
            <person name="Wolfe B.E."/>
            <person name="Dutton R.J."/>
        </authorList>
    </citation>
    <scope>NUCLEOTIDE SEQUENCE [LARGE SCALE GENOMIC DNA]</scope>
    <source>
        <strain evidence="2 3">341_9</strain>
    </source>
</reference>
<dbReference type="Proteomes" id="UP000218598">
    <property type="component" value="Unassembled WGS sequence"/>
</dbReference>
<keyword evidence="3" id="KW-1185">Reference proteome</keyword>
<dbReference type="InterPro" id="IPR011009">
    <property type="entry name" value="Kinase-like_dom_sf"/>
</dbReference>
<dbReference type="AlphaFoldDB" id="A0A2A3YHR9"/>
<protein>
    <recommendedName>
        <fullName evidence="1">Aminoglycoside phosphotransferase domain-containing protein</fullName>
    </recommendedName>
</protein>
<organism evidence="2 3">
    <name type="scientific">Brachybacterium alimentarium</name>
    <dbReference type="NCBI Taxonomy" id="47845"/>
    <lineage>
        <taxon>Bacteria</taxon>
        <taxon>Bacillati</taxon>
        <taxon>Actinomycetota</taxon>
        <taxon>Actinomycetes</taxon>
        <taxon>Micrococcales</taxon>
        <taxon>Dermabacteraceae</taxon>
        <taxon>Brachybacterium</taxon>
    </lineage>
</organism>
<feature type="domain" description="Aminoglycoside phosphotransferase" evidence="1">
    <location>
        <begin position="31"/>
        <end position="247"/>
    </location>
</feature>
<evidence type="ECO:0000259" key="1">
    <source>
        <dbReference type="Pfam" id="PF01636"/>
    </source>
</evidence>
<proteinExistence type="predicted"/>
<accession>A0A2A3YHR9</accession>